<proteinExistence type="predicted"/>
<dbReference type="EMBL" id="PQFF01000186">
    <property type="protein sequence ID" value="RHZ76359.1"/>
    <property type="molecule type" value="Genomic_DNA"/>
</dbReference>
<dbReference type="PANTHER" id="PTHR43628">
    <property type="entry name" value="ACTIVATOR OF C KINASE PROTEIN 1-RELATED"/>
    <property type="match status" value="1"/>
</dbReference>
<dbReference type="AlphaFoldDB" id="A0A397IK19"/>
<dbReference type="STRING" id="1348612.A0A397IK19"/>
<dbReference type="PANTHER" id="PTHR43628:SF1">
    <property type="entry name" value="CHITIN SYNTHASE REGULATORY FACTOR 2-RELATED"/>
    <property type="match status" value="1"/>
</dbReference>
<dbReference type="SMART" id="SM00671">
    <property type="entry name" value="SEL1"/>
    <property type="match status" value="2"/>
</dbReference>
<dbReference type="Proteomes" id="UP000266861">
    <property type="component" value="Unassembled WGS sequence"/>
</dbReference>
<dbReference type="InterPro" id="IPR011990">
    <property type="entry name" value="TPR-like_helical_dom_sf"/>
</dbReference>
<reference evidence="1 2" key="1">
    <citation type="submission" date="2018-08" db="EMBL/GenBank/DDBJ databases">
        <title>Genome and evolution of the arbuscular mycorrhizal fungus Diversispora epigaea (formerly Glomus versiforme) and its bacterial endosymbionts.</title>
        <authorList>
            <person name="Sun X."/>
            <person name="Fei Z."/>
            <person name="Harrison M."/>
        </authorList>
    </citation>
    <scope>NUCLEOTIDE SEQUENCE [LARGE SCALE GENOMIC DNA]</scope>
    <source>
        <strain evidence="1 2">IT104</strain>
    </source>
</reference>
<dbReference type="SUPFAM" id="SSF81901">
    <property type="entry name" value="HCP-like"/>
    <property type="match status" value="1"/>
</dbReference>
<comment type="caution">
    <text evidence="1">The sequence shown here is derived from an EMBL/GenBank/DDBJ whole genome shotgun (WGS) entry which is preliminary data.</text>
</comment>
<evidence type="ECO:0000313" key="1">
    <source>
        <dbReference type="EMBL" id="RHZ76359.1"/>
    </source>
</evidence>
<accession>A0A397IK19</accession>
<gene>
    <name evidence="1" type="ORF">Glove_198g117</name>
</gene>
<dbReference type="Gene3D" id="1.25.40.10">
    <property type="entry name" value="Tetratricopeptide repeat domain"/>
    <property type="match status" value="1"/>
</dbReference>
<dbReference type="InterPro" id="IPR006597">
    <property type="entry name" value="Sel1-like"/>
</dbReference>
<dbReference type="InterPro" id="IPR052945">
    <property type="entry name" value="Mitotic_Regulator"/>
</dbReference>
<name>A0A397IK19_9GLOM</name>
<protein>
    <submittedName>
        <fullName evidence="1">Uncharacterized protein</fullName>
    </submittedName>
</protein>
<keyword evidence="2" id="KW-1185">Reference proteome</keyword>
<evidence type="ECO:0000313" key="2">
    <source>
        <dbReference type="Proteomes" id="UP000266861"/>
    </source>
</evidence>
<organism evidence="1 2">
    <name type="scientific">Diversispora epigaea</name>
    <dbReference type="NCBI Taxonomy" id="1348612"/>
    <lineage>
        <taxon>Eukaryota</taxon>
        <taxon>Fungi</taxon>
        <taxon>Fungi incertae sedis</taxon>
        <taxon>Mucoromycota</taxon>
        <taxon>Glomeromycotina</taxon>
        <taxon>Glomeromycetes</taxon>
        <taxon>Diversisporales</taxon>
        <taxon>Diversisporaceae</taxon>
        <taxon>Diversispora</taxon>
    </lineage>
</organism>
<dbReference type="Pfam" id="PF08238">
    <property type="entry name" value="Sel1"/>
    <property type="match status" value="3"/>
</dbReference>
<sequence>MTLATPGETIWNTYYFWFHSVLETKAALKLKDNENWKTMIAFLSFMNASNHMIVLEYANECSLRQYISLVTKNLSEIISDANIESQSQPYIQWTIKPALAGKKDAMFNVGYSYDLGLVVEPNVAQYDLGWSYNYGEGIDGDYKKAFEWYKKAAEINFSNSQYMLGKYFYEGYETKKDIINAVNWLNEAMKMGILIIMNY</sequence>
<dbReference type="OrthoDB" id="2425131at2759"/>